<comment type="caution">
    <text evidence="2">The sequence shown here is derived from an EMBL/GenBank/DDBJ whole genome shotgun (WGS) entry which is preliminary data.</text>
</comment>
<evidence type="ECO:0000313" key="2">
    <source>
        <dbReference type="EMBL" id="KAA1069415.1"/>
    </source>
</evidence>
<feature type="compositionally biased region" description="Low complexity" evidence="1">
    <location>
        <begin position="46"/>
        <end position="57"/>
    </location>
</feature>
<organism evidence="2 3">
    <name type="scientific">Puccinia graminis f. sp. tritici</name>
    <dbReference type="NCBI Taxonomy" id="56615"/>
    <lineage>
        <taxon>Eukaryota</taxon>
        <taxon>Fungi</taxon>
        <taxon>Dikarya</taxon>
        <taxon>Basidiomycota</taxon>
        <taxon>Pucciniomycotina</taxon>
        <taxon>Pucciniomycetes</taxon>
        <taxon>Pucciniales</taxon>
        <taxon>Pucciniaceae</taxon>
        <taxon>Puccinia</taxon>
    </lineage>
</organism>
<evidence type="ECO:0000256" key="1">
    <source>
        <dbReference type="SAM" id="MobiDB-lite"/>
    </source>
</evidence>
<keyword evidence="3" id="KW-1185">Reference proteome</keyword>
<protein>
    <submittedName>
        <fullName evidence="2">Uncharacterized protein</fullName>
    </submittedName>
</protein>
<evidence type="ECO:0000313" key="3">
    <source>
        <dbReference type="Proteomes" id="UP000324748"/>
    </source>
</evidence>
<name>A0A5B0LY88_PUCGR</name>
<accession>A0A5B0LY88</accession>
<reference evidence="2 3" key="1">
    <citation type="submission" date="2019-05" db="EMBL/GenBank/DDBJ databases">
        <title>Emergence of the Ug99 lineage of the wheat stem rust pathogen through somatic hybridization.</title>
        <authorList>
            <person name="Li F."/>
            <person name="Upadhyaya N.M."/>
            <person name="Sperschneider J."/>
            <person name="Matny O."/>
            <person name="Nguyen-Phuc H."/>
            <person name="Mago R."/>
            <person name="Raley C."/>
            <person name="Miller M.E."/>
            <person name="Silverstein K.A.T."/>
            <person name="Henningsen E."/>
            <person name="Hirsch C.D."/>
            <person name="Visser B."/>
            <person name="Pretorius Z.A."/>
            <person name="Steffenson B.J."/>
            <person name="Schwessinger B."/>
            <person name="Dodds P.N."/>
            <person name="Figueroa M."/>
        </authorList>
    </citation>
    <scope>NUCLEOTIDE SEQUENCE [LARGE SCALE GENOMIC DNA]</scope>
    <source>
        <strain evidence="2">21-0</strain>
    </source>
</reference>
<proteinExistence type="predicted"/>
<gene>
    <name evidence="2" type="ORF">PGT21_023848</name>
</gene>
<feature type="compositionally biased region" description="Polar residues" evidence="1">
    <location>
        <begin position="35"/>
        <end position="45"/>
    </location>
</feature>
<dbReference type="EMBL" id="VSWC01000183">
    <property type="protein sequence ID" value="KAA1069415.1"/>
    <property type="molecule type" value="Genomic_DNA"/>
</dbReference>
<feature type="compositionally biased region" description="Polar residues" evidence="1">
    <location>
        <begin position="1"/>
        <end position="18"/>
    </location>
</feature>
<feature type="region of interest" description="Disordered" evidence="1">
    <location>
        <begin position="1"/>
        <end position="57"/>
    </location>
</feature>
<dbReference type="Proteomes" id="UP000324748">
    <property type="component" value="Unassembled WGS sequence"/>
</dbReference>
<sequence length="100" mass="11021">MAQTTVSDPASLTQSLISNKKPSKSSSQPKPITSALHSISQRSAGSNTSQVTTSVSTKDTIGLEEFSKFPKHTRLYKIVKDKFQGLCLPTNKLLESQYWF</sequence>
<dbReference type="AlphaFoldDB" id="A0A5B0LY88"/>